<dbReference type="KEGG" id="vg:13405320"/>
<reference evidence="1 2" key="1">
    <citation type="journal article" date="2012" name="J. Virol.">
        <title>Complete Genome Sequences of Two Persicivirga Bacteriophages, P12024S and P12024L.</title>
        <authorList>
            <person name="Kang I."/>
            <person name="Jang H."/>
            <person name="Cho J.C."/>
        </authorList>
    </citation>
    <scope>NUCLEOTIDE SEQUENCE [LARGE SCALE GENOMIC DNA]</scope>
</reference>
<evidence type="ECO:0000313" key="1">
    <source>
        <dbReference type="EMBL" id="AFM54702.1"/>
    </source>
</evidence>
<proteinExistence type="predicted"/>
<dbReference type="OrthoDB" id="31581at10239"/>
<gene>
    <name evidence="1" type="ORF">P12024S_41</name>
</gene>
<sequence>MNGYYLLLEYIKELLISDVDCNTVTDGDGLEDADLQRQEIYPLAHIVADDGTFVNGVMQFNLELFALDQYDEQLDNDRDIYNTQIYVLKRVFNKLSVSEGITILGDGSFQKVEKKENNLIGWSLSLVVEVADDVMRFC</sequence>
<accession>I6S2E3</accession>
<dbReference type="RefSeq" id="YP_006560381.1">
    <property type="nucleotide sequence ID" value="NC_018271.1"/>
</dbReference>
<dbReference type="EMBL" id="JQ823122">
    <property type="protein sequence ID" value="AFM54702.1"/>
    <property type="molecule type" value="Genomic_DNA"/>
</dbReference>
<dbReference type="Proteomes" id="UP000002820">
    <property type="component" value="Segment"/>
</dbReference>
<name>I6S2E3_9CAUD</name>
<protein>
    <submittedName>
        <fullName evidence="1">Uncharacterized protein</fullName>
    </submittedName>
</protein>
<keyword evidence="2" id="KW-1185">Reference proteome</keyword>
<evidence type="ECO:0000313" key="2">
    <source>
        <dbReference type="Proteomes" id="UP000002820"/>
    </source>
</evidence>
<dbReference type="GeneID" id="13405320"/>
<organism evidence="1 2">
    <name type="scientific">Nonlabens phage P12024S</name>
    <dbReference type="NCBI Taxonomy" id="1168478"/>
    <lineage>
        <taxon>Viruses</taxon>
        <taxon>Duplodnaviria</taxon>
        <taxon>Heunggongvirae</taxon>
        <taxon>Uroviricota</taxon>
        <taxon>Caudoviricetes</taxon>
        <taxon>Inhavirus</taxon>
        <taxon>Inhavirus P12024S</taxon>
    </lineage>
</organism>